<dbReference type="Gene3D" id="1.20.1250.20">
    <property type="entry name" value="MFS general substrate transporter like domains"/>
    <property type="match status" value="3"/>
</dbReference>
<dbReference type="InterPro" id="IPR011701">
    <property type="entry name" value="MFS"/>
</dbReference>
<feature type="transmembrane region" description="Helical" evidence="3">
    <location>
        <begin position="38"/>
        <end position="56"/>
    </location>
</feature>
<dbReference type="GO" id="GO:0008028">
    <property type="term" value="F:monocarboxylic acid transmembrane transporter activity"/>
    <property type="evidence" value="ECO:0007669"/>
    <property type="project" value="TreeGrafter"/>
</dbReference>
<feature type="transmembrane region" description="Helical" evidence="3">
    <location>
        <begin position="389"/>
        <end position="408"/>
    </location>
</feature>
<feature type="domain" description="Major facilitator superfamily (MFS) profile" evidence="4">
    <location>
        <begin position="38"/>
        <end position="535"/>
    </location>
</feature>
<dbReference type="PROSITE" id="PS50850">
    <property type="entry name" value="MFS"/>
    <property type="match status" value="1"/>
</dbReference>
<dbReference type="AlphaFoldDB" id="A0A8W8LG90"/>
<evidence type="ECO:0000256" key="3">
    <source>
        <dbReference type="SAM" id="Phobius"/>
    </source>
</evidence>
<feature type="transmembrane region" description="Helical" evidence="3">
    <location>
        <begin position="166"/>
        <end position="185"/>
    </location>
</feature>
<feature type="transmembrane region" description="Helical" evidence="3">
    <location>
        <begin position="132"/>
        <end position="159"/>
    </location>
</feature>
<proteinExistence type="predicted"/>
<keyword evidence="3" id="KW-0812">Transmembrane</keyword>
<feature type="transmembrane region" description="Helical" evidence="3">
    <location>
        <begin position="108"/>
        <end position="126"/>
    </location>
</feature>
<feature type="transmembrane region" description="Helical" evidence="3">
    <location>
        <begin position="353"/>
        <end position="377"/>
    </location>
</feature>
<keyword evidence="3" id="KW-0472">Membrane</keyword>
<feature type="transmembrane region" description="Helical" evidence="3">
    <location>
        <begin position="719"/>
        <end position="742"/>
    </location>
</feature>
<dbReference type="InterPro" id="IPR036259">
    <property type="entry name" value="MFS_trans_sf"/>
</dbReference>
<keyword evidence="6" id="KW-1185">Reference proteome</keyword>
<evidence type="ECO:0000259" key="4">
    <source>
        <dbReference type="PROSITE" id="PS50850"/>
    </source>
</evidence>
<organism evidence="5 6">
    <name type="scientific">Magallana gigas</name>
    <name type="common">Pacific oyster</name>
    <name type="synonym">Crassostrea gigas</name>
    <dbReference type="NCBI Taxonomy" id="29159"/>
    <lineage>
        <taxon>Eukaryota</taxon>
        <taxon>Metazoa</taxon>
        <taxon>Spiralia</taxon>
        <taxon>Lophotrochozoa</taxon>
        <taxon>Mollusca</taxon>
        <taxon>Bivalvia</taxon>
        <taxon>Autobranchia</taxon>
        <taxon>Pteriomorphia</taxon>
        <taxon>Ostreida</taxon>
        <taxon>Ostreoidea</taxon>
        <taxon>Ostreidae</taxon>
        <taxon>Magallana</taxon>
    </lineage>
</organism>
<dbReference type="EnsemblMetazoa" id="G27911.3">
    <property type="protein sequence ID" value="G27911.3:cds"/>
    <property type="gene ID" value="G27911"/>
</dbReference>
<accession>A0A8W8LG90</accession>
<feature type="transmembrane region" description="Helical" evidence="3">
    <location>
        <begin position="443"/>
        <end position="461"/>
    </location>
</feature>
<dbReference type="PANTHER" id="PTHR11360">
    <property type="entry name" value="MONOCARBOXYLATE TRANSPORTER"/>
    <property type="match status" value="1"/>
</dbReference>
<dbReference type="Pfam" id="PF07690">
    <property type="entry name" value="MFS_1"/>
    <property type="match status" value="2"/>
</dbReference>
<keyword evidence="3" id="KW-1133">Transmembrane helix</keyword>
<dbReference type="GO" id="GO:0016020">
    <property type="term" value="C:membrane"/>
    <property type="evidence" value="ECO:0007669"/>
    <property type="project" value="UniProtKB-SubCell"/>
</dbReference>
<dbReference type="PANTHER" id="PTHR11360:SF306">
    <property type="entry name" value="RE01051P"/>
    <property type="match status" value="1"/>
</dbReference>
<feature type="transmembrane region" description="Helical" evidence="3">
    <location>
        <begin position="801"/>
        <end position="820"/>
    </location>
</feature>
<feature type="transmembrane region" description="Helical" evidence="3">
    <location>
        <begin position="420"/>
        <end position="437"/>
    </location>
</feature>
<feature type="transmembrane region" description="Helical" evidence="3">
    <location>
        <begin position="191"/>
        <end position="215"/>
    </location>
</feature>
<dbReference type="SUPFAM" id="SSF103473">
    <property type="entry name" value="MFS general substrate transporter"/>
    <property type="match status" value="2"/>
</dbReference>
<feature type="transmembrane region" description="Helical" evidence="3">
    <location>
        <begin position="595"/>
        <end position="614"/>
    </location>
</feature>
<evidence type="ECO:0000256" key="1">
    <source>
        <dbReference type="ARBA" id="ARBA00004141"/>
    </source>
</evidence>
<comment type="subcellular location">
    <subcellularLocation>
        <location evidence="1">Membrane</location>
        <topology evidence="1">Multi-pass membrane protein</topology>
    </subcellularLocation>
</comment>
<feature type="transmembrane region" description="Helical" evidence="3">
    <location>
        <begin position="763"/>
        <end position="789"/>
    </location>
</feature>
<name>A0A8W8LG90_MAGGI</name>
<feature type="transmembrane region" description="Helical" evidence="3">
    <location>
        <begin position="481"/>
        <end position="501"/>
    </location>
</feature>
<dbReference type="Proteomes" id="UP000005408">
    <property type="component" value="Unassembled WGS sequence"/>
</dbReference>
<reference evidence="5" key="1">
    <citation type="submission" date="2022-08" db="UniProtKB">
        <authorList>
            <consortium name="EnsemblMetazoa"/>
        </authorList>
    </citation>
    <scope>IDENTIFICATION</scope>
    <source>
        <strain evidence="5">05x7-T-G4-1.051#20</strain>
    </source>
</reference>
<feature type="transmembrane region" description="Helical" evidence="3">
    <location>
        <begin position="513"/>
        <end position="536"/>
    </location>
</feature>
<dbReference type="InterPro" id="IPR020846">
    <property type="entry name" value="MFS_dom"/>
</dbReference>
<feature type="transmembrane region" description="Helical" evidence="3">
    <location>
        <begin position="687"/>
        <end position="707"/>
    </location>
</feature>
<protein>
    <recommendedName>
        <fullName evidence="4">Major facilitator superfamily (MFS) profile domain-containing protein</fullName>
    </recommendedName>
</protein>
<dbReference type="InterPro" id="IPR050327">
    <property type="entry name" value="Proton-linked_MCT"/>
</dbReference>
<dbReference type="CDD" id="cd17352">
    <property type="entry name" value="MFS_MCT_SLC16"/>
    <property type="match status" value="1"/>
</dbReference>
<feature type="region of interest" description="Disordered" evidence="2">
    <location>
        <begin position="1"/>
        <end position="20"/>
    </location>
</feature>
<feature type="transmembrane region" description="Helical" evidence="3">
    <location>
        <begin position="557"/>
        <end position="583"/>
    </location>
</feature>
<evidence type="ECO:0000313" key="6">
    <source>
        <dbReference type="Proteomes" id="UP000005408"/>
    </source>
</evidence>
<feature type="transmembrane region" description="Helical" evidence="3">
    <location>
        <begin position="649"/>
        <end position="667"/>
    </location>
</feature>
<sequence length="822" mass="90544">MEDEEQTDRGTGRQEGSNDTSPTIFIEREEVVVPDGGWGWFIVFGSFLCHFIIGGMERSAGLLYLYFIERFRQSAATTAWTTTLASALRLMLGPLCSFLCNKFSCRHVVIVGSLIITVTHIMTAYAPNLETVFVTFGVLGGFGRSLAYAPAVMMVGIYFNKKRGIAVGLGTSGVGFGSFAAPAIVEMAFHFYGYSGGFYILACFAINLCIAGMLFRPLEKQRLLMAYDKRRKSMKTFDVEFPLKESDSFISRDSLNQLPTESVPAVNPMDGGYLDVDSMTLVVQDTKSAEVAEKELPLLKTQEDSVSGQNGSMKNAESYKEHKSCCGFFRSKSKPGQPRNNFLELSLLKDFRFLSFCVAILLFTLAFQSAFVFLPAYGKQLGNTDMESAYLIIITGAFDGMGRVFSGIVLDLKKVKRFRVYIYNIIMFLVGGVSFVIPMTGTYTQLCVVCGLYGLLIGIYISQKSVILVDLLGAEKLINSFGLLICFQGVGMLIGPPFSGFLKDINGQYENAFYVGGSSMFLGALILLTSNIRHLISKSKPGQPRNNFLELSLLKDFRFLSFCVAILLFTLAFQSAFVFLPAYGKQLGNTDMESAYLIIITGAFDGMGRVFSGIVLDLKKVKMFRVYIYNIIMFLVGGVSFVIPMTGTYTQLCVVCGLYGLLIGIYISQKSVILVDLLGAEKLINSFGLLICFQGVGMLIGPPFSGFLKDINGQYENAFYVGGSSMFLGALILLTSSIRHLISKSKPGQPRNNFLELFLLKDFRFLSFCVAILLFTLAFKSAFVFLPAYGKQLGNTDMESAYLIIITGAFDGMGRVFSWGSS</sequence>
<evidence type="ECO:0000256" key="2">
    <source>
        <dbReference type="SAM" id="MobiDB-lite"/>
    </source>
</evidence>
<evidence type="ECO:0000313" key="5">
    <source>
        <dbReference type="EnsemblMetazoa" id="G27911.3:cds"/>
    </source>
</evidence>
<feature type="transmembrane region" description="Helical" evidence="3">
    <location>
        <begin position="626"/>
        <end position="643"/>
    </location>
</feature>